<evidence type="ECO:0000256" key="1">
    <source>
        <dbReference type="SAM" id="Phobius"/>
    </source>
</evidence>
<dbReference type="Proteomes" id="UP001565243">
    <property type="component" value="Unassembled WGS sequence"/>
</dbReference>
<proteinExistence type="predicted"/>
<keyword evidence="1" id="KW-1133">Transmembrane helix</keyword>
<sequence length="115" mass="12797">MYGTERDAVPFPGYWEKSGGRGGNMRNLVRKLEEDVAGIRIDIAVIKSNYMTKQDPGVFRDELKGDNSTPLEEVRKLNVAISDAKNAIIFWCVSAVIFAQIIPTLPAILKILFPS</sequence>
<dbReference type="RefSeq" id="WP_301252526.1">
    <property type="nucleotide sequence ID" value="NZ_JBGFFX010000008.1"/>
</dbReference>
<organism evidence="2 3">
    <name type="scientific">Erwinia aeris</name>
    <dbReference type="NCBI Taxonomy" id="3239803"/>
    <lineage>
        <taxon>Bacteria</taxon>
        <taxon>Pseudomonadati</taxon>
        <taxon>Pseudomonadota</taxon>
        <taxon>Gammaproteobacteria</taxon>
        <taxon>Enterobacterales</taxon>
        <taxon>Erwiniaceae</taxon>
        <taxon>Erwinia</taxon>
    </lineage>
</organism>
<reference evidence="2 3" key="1">
    <citation type="submission" date="2024-07" db="EMBL/GenBank/DDBJ databases">
        <authorList>
            <person name="Hebao G."/>
        </authorList>
    </citation>
    <scope>NUCLEOTIDE SEQUENCE [LARGE SCALE GENOMIC DNA]</scope>
    <source>
        <strain evidence="2 3">ACCC 02193</strain>
    </source>
</reference>
<feature type="transmembrane region" description="Helical" evidence="1">
    <location>
        <begin position="88"/>
        <end position="113"/>
    </location>
</feature>
<keyword evidence="1" id="KW-0812">Transmembrane</keyword>
<keyword evidence="1" id="KW-0472">Membrane</keyword>
<name>A0ABV4E9L6_9GAMM</name>
<gene>
    <name evidence="2" type="ORF">AB6T85_14485</name>
</gene>
<evidence type="ECO:0000313" key="2">
    <source>
        <dbReference type="EMBL" id="MEY8771604.1"/>
    </source>
</evidence>
<comment type="caution">
    <text evidence="2">The sequence shown here is derived from an EMBL/GenBank/DDBJ whole genome shotgun (WGS) entry which is preliminary data.</text>
</comment>
<keyword evidence="3" id="KW-1185">Reference proteome</keyword>
<protein>
    <submittedName>
        <fullName evidence="2">Uncharacterized protein</fullName>
    </submittedName>
</protein>
<dbReference type="EMBL" id="JBGFFX010000008">
    <property type="protein sequence ID" value="MEY8771604.1"/>
    <property type="molecule type" value="Genomic_DNA"/>
</dbReference>
<evidence type="ECO:0000313" key="3">
    <source>
        <dbReference type="Proteomes" id="UP001565243"/>
    </source>
</evidence>
<accession>A0ABV4E9L6</accession>